<gene>
    <name evidence="2" type="ORF">GCM10010833_04850</name>
</gene>
<protein>
    <submittedName>
        <fullName evidence="2">Uncharacterized protein</fullName>
    </submittedName>
</protein>
<keyword evidence="1" id="KW-0472">Membrane</keyword>
<feature type="transmembrane region" description="Helical" evidence="1">
    <location>
        <begin position="6"/>
        <end position="28"/>
    </location>
</feature>
<sequence>MDAVSAFFASGHAADLILIVLLAEFVWLVARGARALDVALALGPAVLIVFALRGALTGADWPMIALPLVLSFPVHIADLKRRGMLGKPPRP</sequence>
<dbReference type="RefSeq" id="WP_188512749.1">
    <property type="nucleotide sequence ID" value="NZ_BMGD01000001.1"/>
</dbReference>
<proteinExistence type="predicted"/>
<keyword evidence="1" id="KW-0812">Transmembrane</keyword>
<dbReference type="EMBL" id="BMGD01000001">
    <property type="protein sequence ID" value="GGB53216.1"/>
    <property type="molecule type" value="Genomic_DNA"/>
</dbReference>
<evidence type="ECO:0000256" key="1">
    <source>
        <dbReference type="SAM" id="Phobius"/>
    </source>
</evidence>
<dbReference type="Proteomes" id="UP000614261">
    <property type="component" value="Unassembled WGS sequence"/>
</dbReference>
<name>A0ABQ1IV24_9SPHN</name>
<keyword evidence="3" id="KW-1185">Reference proteome</keyword>
<organism evidence="2 3">
    <name type="scientific">Blastomonas aquatica</name>
    <dbReference type="NCBI Taxonomy" id="1510276"/>
    <lineage>
        <taxon>Bacteria</taxon>
        <taxon>Pseudomonadati</taxon>
        <taxon>Pseudomonadota</taxon>
        <taxon>Alphaproteobacteria</taxon>
        <taxon>Sphingomonadales</taxon>
        <taxon>Sphingomonadaceae</taxon>
        <taxon>Blastomonas</taxon>
    </lineage>
</organism>
<feature type="transmembrane region" description="Helical" evidence="1">
    <location>
        <begin position="35"/>
        <end position="55"/>
    </location>
</feature>
<comment type="caution">
    <text evidence="2">The sequence shown here is derived from an EMBL/GenBank/DDBJ whole genome shotgun (WGS) entry which is preliminary data.</text>
</comment>
<evidence type="ECO:0000313" key="3">
    <source>
        <dbReference type="Proteomes" id="UP000614261"/>
    </source>
</evidence>
<keyword evidence="1" id="KW-1133">Transmembrane helix</keyword>
<reference evidence="3" key="1">
    <citation type="journal article" date="2019" name="Int. J. Syst. Evol. Microbiol.">
        <title>The Global Catalogue of Microorganisms (GCM) 10K type strain sequencing project: providing services to taxonomists for standard genome sequencing and annotation.</title>
        <authorList>
            <consortium name="The Broad Institute Genomics Platform"/>
            <consortium name="The Broad Institute Genome Sequencing Center for Infectious Disease"/>
            <person name="Wu L."/>
            <person name="Ma J."/>
        </authorList>
    </citation>
    <scope>NUCLEOTIDE SEQUENCE [LARGE SCALE GENOMIC DNA]</scope>
    <source>
        <strain evidence="3">CGMCC 1.12851</strain>
    </source>
</reference>
<evidence type="ECO:0000313" key="2">
    <source>
        <dbReference type="EMBL" id="GGB53216.1"/>
    </source>
</evidence>
<accession>A0ABQ1IV24</accession>